<gene>
    <name evidence="1" type="ORF">D2917_07935</name>
</gene>
<evidence type="ECO:0000313" key="1">
    <source>
        <dbReference type="EMBL" id="QEZ44167.1"/>
    </source>
</evidence>
<organism evidence="1 2">
    <name type="scientific">Cupriavidus oxalaticus</name>
    <dbReference type="NCBI Taxonomy" id="96344"/>
    <lineage>
        <taxon>Bacteria</taxon>
        <taxon>Pseudomonadati</taxon>
        <taxon>Pseudomonadota</taxon>
        <taxon>Betaproteobacteria</taxon>
        <taxon>Burkholderiales</taxon>
        <taxon>Burkholderiaceae</taxon>
        <taxon>Cupriavidus</taxon>
    </lineage>
</organism>
<proteinExistence type="predicted"/>
<name>A0A5P3VCT2_9BURK</name>
<evidence type="ECO:0000313" key="2">
    <source>
        <dbReference type="Proteomes" id="UP000325743"/>
    </source>
</evidence>
<dbReference type="AlphaFoldDB" id="A0A5P3VCT2"/>
<accession>A0A5P3VCT2</accession>
<sequence length="116" mass="13688">MEWCLLVETYWNQCSHCADFAVPEWMPKQLWDRTFGSLRFLNIVMRRLHLALQDVEFEVHEISASLVNEIADAGLLSFKQLFGILSRINKSESWQTSEQERTTWGDYLPLECFTQL</sequence>
<dbReference type="EMBL" id="CP032518">
    <property type="protein sequence ID" value="QEZ44167.1"/>
    <property type="molecule type" value="Genomic_DNA"/>
</dbReference>
<reference evidence="1 2" key="1">
    <citation type="submission" date="2018-09" db="EMBL/GenBank/DDBJ databases">
        <title>Complete genome sequence of Cupriavidus oxalaticus T2, a bacterium capable of phenol tolerance and degradation.</title>
        <authorList>
            <person name="Yan J."/>
        </authorList>
    </citation>
    <scope>NUCLEOTIDE SEQUENCE [LARGE SCALE GENOMIC DNA]</scope>
    <source>
        <strain evidence="1 2">T2</strain>
    </source>
</reference>
<protein>
    <submittedName>
        <fullName evidence="1">Uncharacterized protein</fullName>
    </submittedName>
</protein>
<dbReference type="Proteomes" id="UP000325743">
    <property type="component" value="Chromosome 1"/>
</dbReference>